<dbReference type="SMART" id="SM00738">
    <property type="entry name" value="NGN"/>
    <property type="match status" value="1"/>
</dbReference>
<name>A0A833GZ06_9LEPT</name>
<dbReference type="AlphaFoldDB" id="A0A833GZ06"/>
<dbReference type="CDD" id="cd09891">
    <property type="entry name" value="NGN_Bact_1"/>
    <property type="match status" value="1"/>
</dbReference>
<dbReference type="GO" id="GO:0032784">
    <property type="term" value="P:regulation of DNA-templated transcription elongation"/>
    <property type="evidence" value="ECO:0007669"/>
    <property type="project" value="InterPro"/>
</dbReference>
<dbReference type="GO" id="GO:0006354">
    <property type="term" value="P:DNA-templated transcription elongation"/>
    <property type="evidence" value="ECO:0007669"/>
    <property type="project" value="UniProtKB-UniRule"/>
</dbReference>
<comment type="function">
    <text evidence="5 7">Participates in transcription elongation, termination and antitermination.</text>
</comment>
<dbReference type="Gene3D" id="2.30.30.30">
    <property type="match status" value="1"/>
</dbReference>
<dbReference type="GO" id="GO:0031564">
    <property type="term" value="P:transcription antitermination"/>
    <property type="evidence" value="ECO:0007669"/>
    <property type="project" value="UniProtKB-UniRule"/>
</dbReference>
<evidence type="ECO:0000256" key="2">
    <source>
        <dbReference type="ARBA" id="ARBA00022814"/>
    </source>
</evidence>
<gene>
    <name evidence="5 10" type="primary">nusG</name>
    <name evidence="10" type="ORF">F9K24_17440</name>
</gene>
<evidence type="ECO:0000259" key="9">
    <source>
        <dbReference type="SMART" id="SM00739"/>
    </source>
</evidence>
<dbReference type="SUPFAM" id="SSF50104">
    <property type="entry name" value="Translation proteins SH3-like domain"/>
    <property type="match status" value="1"/>
</dbReference>
<evidence type="ECO:0000259" key="8">
    <source>
        <dbReference type="SMART" id="SM00738"/>
    </source>
</evidence>
<dbReference type="RefSeq" id="WP_002775046.1">
    <property type="nucleotide sequence ID" value="NZ_JQDG01000039.1"/>
</dbReference>
<reference evidence="10 11" key="1">
    <citation type="submission" date="2019-10" db="EMBL/GenBank/DDBJ databases">
        <title>Extracellular Electron Transfer in a Candidatus Methanoperedens spp. Enrichment Culture.</title>
        <authorList>
            <person name="Berger S."/>
            <person name="Rangel Shaw D."/>
            <person name="Berben T."/>
            <person name="In 'T Zandt M."/>
            <person name="Frank J."/>
            <person name="Reimann J."/>
            <person name="Jetten M.S.M."/>
            <person name="Welte C.U."/>
        </authorList>
    </citation>
    <scope>NUCLEOTIDE SEQUENCE [LARGE SCALE GENOMIC DNA]</scope>
    <source>
        <strain evidence="10">SB12</strain>
    </source>
</reference>
<organism evidence="10 11">
    <name type="scientific">Leptonema illini</name>
    <dbReference type="NCBI Taxonomy" id="183"/>
    <lineage>
        <taxon>Bacteria</taxon>
        <taxon>Pseudomonadati</taxon>
        <taxon>Spirochaetota</taxon>
        <taxon>Spirochaetia</taxon>
        <taxon>Leptospirales</taxon>
        <taxon>Leptospiraceae</taxon>
        <taxon>Leptonema</taxon>
    </lineage>
</organism>
<evidence type="ECO:0000256" key="3">
    <source>
        <dbReference type="ARBA" id="ARBA00023015"/>
    </source>
</evidence>
<dbReference type="InterPro" id="IPR014722">
    <property type="entry name" value="Rib_uL2_dom2"/>
</dbReference>
<keyword evidence="2 5" id="KW-0889">Transcription antitermination</keyword>
<feature type="domain" description="NusG-like N-terminal" evidence="8">
    <location>
        <begin position="1"/>
        <end position="108"/>
    </location>
</feature>
<dbReference type="EMBL" id="WBUI01000022">
    <property type="protein sequence ID" value="KAB2930222.1"/>
    <property type="molecule type" value="Genomic_DNA"/>
</dbReference>
<keyword evidence="4 5" id="KW-0804">Transcription</keyword>
<dbReference type="SUPFAM" id="SSF82679">
    <property type="entry name" value="N-utilization substance G protein NusG, N-terminal domain"/>
    <property type="match status" value="1"/>
</dbReference>
<dbReference type="InterPro" id="IPR047050">
    <property type="entry name" value="NGN"/>
</dbReference>
<keyword evidence="3 5" id="KW-0805">Transcription regulation</keyword>
<evidence type="ECO:0000256" key="5">
    <source>
        <dbReference type="HAMAP-Rule" id="MF_00948"/>
    </source>
</evidence>
<dbReference type="InterPro" id="IPR036735">
    <property type="entry name" value="NGN_dom_sf"/>
</dbReference>
<comment type="similarity">
    <text evidence="5 7">Belongs to the NusG family.</text>
</comment>
<dbReference type="PANTHER" id="PTHR30265:SF2">
    <property type="entry name" value="TRANSCRIPTION TERMINATION_ANTITERMINATION PROTEIN NUSG"/>
    <property type="match status" value="1"/>
</dbReference>
<dbReference type="Gene3D" id="3.30.70.940">
    <property type="entry name" value="NusG, N-terminal domain"/>
    <property type="match status" value="1"/>
</dbReference>
<dbReference type="PANTHER" id="PTHR30265">
    <property type="entry name" value="RHO-INTERACTING TRANSCRIPTION TERMINATION FACTOR NUSG"/>
    <property type="match status" value="1"/>
</dbReference>
<comment type="caution">
    <text evidence="10">The sequence shown here is derived from an EMBL/GenBank/DDBJ whole genome shotgun (WGS) entry which is preliminary data.</text>
</comment>
<proteinExistence type="inferred from homology"/>
<sequence length="177" mass="19717">MKQWYVIKTYAGHEKKAKTNIEKMVESRGLLARVGQISVPTIKMAEMKGGKKRIVEKKFMPGYVIAELDLDDNLQALIRRLPSISGFVGNPDPQPLTADEVKNLLNVQSQEEEEANVTSMLFRVGETVKIIDGPFANFAGVVDEIMPEKGRLRVRVEIFGQATPVELDYLQVASNVG</sequence>
<dbReference type="GO" id="GO:0006353">
    <property type="term" value="P:DNA-templated transcription termination"/>
    <property type="evidence" value="ECO:0007669"/>
    <property type="project" value="UniProtKB-UniRule"/>
</dbReference>
<dbReference type="HAMAP" id="MF_00948">
    <property type="entry name" value="NusG"/>
    <property type="match status" value="1"/>
</dbReference>
<dbReference type="CDD" id="cd06091">
    <property type="entry name" value="KOW_NusG"/>
    <property type="match status" value="1"/>
</dbReference>
<feature type="domain" description="KOW" evidence="9">
    <location>
        <begin position="121"/>
        <end position="148"/>
    </location>
</feature>
<evidence type="ECO:0000256" key="1">
    <source>
        <dbReference type="ARBA" id="ARBA00022472"/>
    </source>
</evidence>
<dbReference type="InterPro" id="IPR006645">
    <property type="entry name" value="NGN-like_dom"/>
</dbReference>
<evidence type="ECO:0000256" key="6">
    <source>
        <dbReference type="NCBIfam" id="TIGR00922"/>
    </source>
</evidence>
<dbReference type="InterPro" id="IPR043425">
    <property type="entry name" value="NusG-like"/>
</dbReference>
<keyword evidence="1 5" id="KW-0806">Transcription termination</keyword>
<evidence type="ECO:0000256" key="7">
    <source>
        <dbReference type="RuleBase" id="RU000538"/>
    </source>
</evidence>
<dbReference type="InterPro" id="IPR008991">
    <property type="entry name" value="Translation_prot_SH3-like_sf"/>
</dbReference>
<dbReference type="InterPro" id="IPR005824">
    <property type="entry name" value="KOW"/>
</dbReference>
<dbReference type="InterPro" id="IPR001062">
    <property type="entry name" value="Transcrpt_antiterm_NusG"/>
</dbReference>
<dbReference type="SMART" id="SM00739">
    <property type="entry name" value="KOW"/>
    <property type="match status" value="1"/>
</dbReference>
<dbReference type="Pfam" id="PF00467">
    <property type="entry name" value="KOW"/>
    <property type="match status" value="1"/>
</dbReference>
<dbReference type="Proteomes" id="UP000460298">
    <property type="component" value="Unassembled WGS sequence"/>
</dbReference>
<evidence type="ECO:0000256" key="4">
    <source>
        <dbReference type="ARBA" id="ARBA00023163"/>
    </source>
</evidence>
<dbReference type="OrthoDB" id="9809075at2"/>
<protein>
    <recommendedName>
        <fullName evidence="5 6">Transcription termination/antitermination protein NusG</fullName>
    </recommendedName>
</protein>
<evidence type="ECO:0000313" key="11">
    <source>
        <dbReference type="Proteomes" id="UP000460298"/>
    </source>
</evidence>
<dbReference type="NCBIfam" id="TIGR00922">
    <property type="entry name" value="nusG"/>
    <property type="match status" value="1"/>
</dbReference>
<dbReference type="Pfam" id="PF02357">
    <property type="entry name" value="NusG"/>
    <property type="match status" value="1"/>
</dbReference>
<accession>A0A833GZ06</accession>
<evidence type="ECO:0000313" key="10">
    <source>
        <dbReference type="EMBL" id="KAB2930222.1"/>
    </source>
</evidence>
<dbReference type="FunFam" id="2.30.30.30:FF:000002">
    <property type="entry name" value="Transcription termination/antitermination factor NusG"/>
    <property type="match status" value="1"/>
</dbReference>
<dbReference type="PRINTS" id="PR00338">
    <property type="entry name" value="NUSGTNSCPFCT"/>
</dbReference>
<dbReference type="GO" id="GO:0005829">
    <property type="term" value="C:cytosol"/>
    <property type="evidence" value="ECO:0007669"/>
    <property type="project" value="UniProtKB-ARBA"/>
</dbReference>